<keyword evidence="3" id="KW-1185">Reference proteome</keyword>
<organism evidence="2 3">
    <name type="scientific">Octopus vulgaris</name>
    <name type="common">Common octopus</name>
    <dbReference type="NCBI Taxonomy" id="6645"/>
    <lineage>
        <taxon>Eukaryota</taxon>
        <taxon>Metazoa</taxon>
        <taxon>Spiralia</taxon>
        <taxon>Lophotrochozoa</taxon>
        <taxon>Mollusca</taxon>
        <taxon>Cephalopoda</taxon>
        <taxon>Coleoidea</taxon>
        <taxon>Octopodiformes</taxon>
        <taxon>Octopoda</taxon>
        <taxon>Incirrata</taxon>
        <taxon>Octopodidae</taxon>
        <taxon>Octopus</taxon>
    </lineage>
</organism>
<evidence type="ECO:0000313" key="3">
    <source>
        <dbReference type="Proteomes" id="UP001162480"/>
    </source>
</evidence>
<dbReference type="EMBL" id="OX597835">
    <property type="protein sequence ID" value="CAI9738980.1"/>
    <property type="molecule type" value="Genomic_DNA"/>
</dbReference>
<evidence type="ECO:0000313" key="2">
    <source>
        <dbReference type="EMBL" id="CAI9738980.1"/>
    </source>
</evidence>
<name>A0AA36FHJ6_OCTVU</name>
<sequence>MSGTTEQENRYRQRKPTPLQIDPAAQHDAVKVKDKDFSNCQPLSEALDMPPSSNEPSLPPSPATRKSPFTFEFPVEAAK</sequence>
<protein>
    <submittedName>
        <fullName evidence="2">Uncharacterized protein</fullName>
    </submittedName>
</protein>
<feature type="region of interest" description="Disordered" evidence="1">
    <location>
        <begin position="41"/>
        <end position="79"/>
    </location>
</feature>
<accession>A0AA36FHJ6</accession>
<evidence type="ECO:0000256" key="1">
    <source>
        <dbReference type="SAM" id="MobiDB-lite"/>
    </source>
</evidence>
<proteinExistence type="predicted"/>
<reference evidence="2" key="1">
    <citation type="submission" date="2023-08" db="EMBL/GenBank/DDBJ databases">
        <authorList>
            <person name="Alioto T."/>
            <person name="Alioto T."/>
            <person name="Gomez Garrido J."/>
        </authorList>
    </citation>
    <scope>NUCLEOTIDE SEQUENCE</scope>
</reference>
<dbReference type="Proteomes" id="UP001162480">
    <property type="component" value="Chromosome 22"/>
</dbReference>
<feature type="region of interest" description="Disordered" evidence="1">
    <location>
        <begin position="1"/>
        <end position="26"/>
    </location>
</feature>
<gene>
    <name evidence="2" type="ORF">OCTVUL_1B015472</name>
</gene>
<dbReference type="AlphaFoldDB" id="A0AA36FHJ6"/>